<evidence type="ECO:0000256" key="1">
    <source>
        <dbReference type="ARBA" id="ARBA00000822"/>
    </source>
</evidence>
<feature type="active site" description="Nucleophile" evidence="16">
    <location>
        <position position="162"/>
    </location>
</feature>
<feature type="chain" id="PRO_5042199484" description="Crh-like protein" evidence="18">
    <location>
        <begin position="22"/>
        <end position="457"/>
    </location>
</feature>
<evidence type="ECO:0000256" key="12">
    <source>
        <dbReference type="ARBA" id="ARBA00023316"/>
    </source>
</evidence>
<evidence type="ECO:0000256" key="13">
    <source>
        <dbReference type="ARBA" id="ARBA00038074"/>
    </source>
</evidence>
<evidence type="ECO:0000256" key="2">
    <source>
        <dbReference type="ARBA" id="ARBA00004589"/>
    </source>
</evidence>
<keyword evidence="21" id="KW-1185">Reference proteome</keyword>
<dbReference type="EC" id="3.2.-.-" evidence="15"/>
<evidence type="ECO:0000256" key="4">
    <source>
        <dbReference type="ARBA" id="ARBA00022676"/>
    </source>
</evidence>
<feature type="active site" description="Proton donor" evidence="16">
    <location>
        <position position="166"/>
    </location>
</feature>
<dbReference type="PANTHER" id="PTHR10963">
    <property type="entry name" value="GLYCOSYL HYDROLASE-RELATED"/>
    <property type="match status" value="1"/>
</dbReference>
<dbReference type="EMBL" id="JAKWBI020000277">
    <property type="protein sequence ID" value="KAJ2897402.1"/>
    <property type="molecule type" value="Genomic_DNA"/>
</dbReference>
<evidence type="ECO:0000256" key="16">
    <source>
        <dbReference type="PIRSR" id="PIRSR037299-1"/>
    </source>
</evidence>
<feature type="domain" description="GH16" evidence="19">
    <location>
        <begin position="62"/>
        <end position="283"/>
    </location>
</feature>
<keyword evidence="12" id="KW-0961">Cell wall biogenesis/degradation</keyword>
<feature type="region of interest" description="Disordered" evidence="17">
    <location>
        <begin position="340"/>
        <end position="435"/>
    </location>
</feature>
<keyword evidence="3" id="KW-0336">GPI-anchor</keyword>
<evidence type="ECO:0000256" key="8">
    <source>
        <dbReference type="ARBA" id="ARBA00023136"/>
    </source>
</evidence>
<dbReference type="GO" id="GO:0005975">
    <property type="term" value="P:carbohydrate metabolic process"/>
    <property type="evidence" value="ECO:0007669"/>
    <property type="project" value="InterPro"/>
</dbReference>
<dbReference type="GO" id="GO:0031505">
    <property type="term" value="P:fungal-type cell wall organization"/>
    <property type="evidence" value="ECO:0007669"/>
    <property type="project" value="TreeGrafter"/>
</dbReference>
<feature type="compositionally biased region" description="Low complexity" evidence="17">
    <location>
        <begin position="400"/>
        <end position="423"/>
    </location>
</feature>
<evidence type="ECO:0000256" key="5">
    <source>
        <dbReference type="ARBA" id="ARBA00022679"/>
    </source>
</evidence>
<keyword evidence="4" id="KW-0328">Glycosyltransferase</keyword>
<dbReference type="PANTHER" id="PTHR10963:SF22">
    <property type="entry name" value="GLYCOSIDASE CRH2-RELATED"/>
    <property type="match status" value="1"/>
</dbReference>
<evidence type="ECO:0000256" key="9">
    <source>
        <dbReference type="ARBA" id="ARBA00023180"/>
    </source>
</evidence>
<comment type="function">
    <text evidence="14">Dual chitinase/transglycosylase that plays a role in cell wall architecture. Chitinase and transglycosylase activities are coupled. Required for the polysaccharide cross-linking at the septa and the cell wall. More specifically, transfers chitin to 1,6-beta-glucan in the cell wall.</text>
</comment>
<evidence type="ECO:0000313" key="20">
    <source>
        <dbReference type="EMBL" id="KAJ2897402.1"/>
    </source>
</evidence>
<dbReference type="Proteomes" id="UP001201980">
    <property type="component" value="Unassembled WGS sequence"/>
</dbReference>
<keyword evidence="11" id="KW-0326">Glycosidase</keyword>
<gene>
    <name evidence="20" type="ORF">MKZ38_004703</name>
</gene>
<feature type="signal peptide" evidence="18">
    <location>
        <begin position="1"/>
        <end position="21"/>
    </location>
</feature>
<comment type="similarity">
    <text evidence="13">Belongs to the glycosyl hydrolase 16 family. CRH1 subfamily.</text>
</comment>
<dbReference type="InterPro" id="IPR017168">
    <property type="entry name" value="CHR-like"/>
</dbReference>
<organism evidence="20 21">
    <name type="scientific">Zalerion maritima</name>
    <dbReference type="NCBI Taxonomy" id="339359"/>
    <lineage>
        <taxon>Eukaryota</taxon>
        <taxon>Fungi</taxon>
        <taxon>Dikarya</taxon>
        <taxon>Ascomycota</taxon>
        <taxon>Pezizomycotina</taxon>
        <taxon>Sordariomycetes</taxon>
        <taxon>Lulworthiomycetidae</taxon>
        <taxon>Lulworthiales</taxon>
        <taxon>Lulworthiaceae</taxon>
        <taxon>Zalerion</taxon>
    </lineage>
</organism>
<keyword evidence="7 15" id="KW-0378">Hydrolase</keyword>
<evidence type="ECO:0000256" key="7">
    <source>
        <dbReference type="ARBA" id="ARBA00022801"/>
    </source>
</evidence>
<evidence type="ECO:0000259" key="19">
    <source>
        <dbReference type="PROSITE" id="PS51762"/>
    </source>
</evidence>
<dbReference type="PROSITE" id="PS51762">
    <property type="entry name" value="GH16_2"/>
    <property type="match status" value="1"/>
</dbReference>
<evidence type="ECO:0000256" key="3">
    <source>
        <dbReference type="ARBA" id="ARBA00022622"/>
    </source>
</evidence>
<comment type="catalytic activity">
    <reaction evidence="1">
        <text>Random endo-hydrolysis of N-acetyl-beta-D-glucosaminide (1-&gt;4)-beta-linkages in chitin and chitodextrins.</text>
        <dbReference type="EC" id="3.2.1.14"/>
    </reaction>
</comment>
<keyword evidence="5" id="KW-0808">Transferase</keyword>
<dbReference type="InterPro" id="IPR050546">
    <property type="entry name" value="Glycosyl_Hydrlase_16"/>
</dbReference>
<keyword evidence="6 18" id="KW-0732">Signal</keyword>
<keyword evidence="10" id="KW-0449">Lipoprotein</keyword>
<dbReference type="GO" id="GO:0008843">
    <property type="term" value="F:endochitinase activity"/>
    <property type="evidence" value="ECO:0007669"/>
    <property type="project" value="UniProtKB-EC"/>
</dbReference>
<comment type="caution">
    <text evidence="20">The sequence shown here is derived from an EMBL/GenBank/DDBJ whole genome shotgun (WGS) entry which is preliminary data.</text>
</comment>
<evidence type="ECO:0000256" key="14">
    <source>
        <dbReference type="ARBA" id="ARBA00093308"/>
    </source>
</evidence>
<dbReference type="AlphaFoldDB" id="A0AAD5WQS5"/>
<accession>A0AAD5WQS5</accession>
<dbReference type="GO" id="GO:0009277">
    <property type="term" value="C:fungal-type cell wall"/>
    <property type="evidence" value="ECO:0007669"/>
    <property type="project" value="UniProtKB-ARBA"/>
</dbReference>
<dbReference type="SUPFAM" id="SSF49899">
    <property type="entry name" value="Concanavalin A-like lectins/glucanases"/>
    <property type="match status" value="1"/>
</dbReference>
<proteinExistence type="inferred from homology"/>
<dbReference type="Pfam" id="PF00722">
    <property type="entry name" value="Glyco_hydro_16"/>
    <property type="match status" value="1"/>
</dbReference>
<reference evidence="20" key="1">
    <citation type="submission" date="2022-07" db="EMBL/GenBank/DDBJ databases">
        <title>Draft genome sequence of Zalerion maritima ATCC 34329, a (micro)plastics degrading marine fungus.</title>
        <authorList>
            <person name="Paco A."/>
            <person name="Goncalves M.F.M."/>
            <person name="Rocha-Santos T.A.P."/>
            <person name="Alves A."/>
        </authorList>
    </citation>
    <scope>NUCLEOTIDE SEQUENCE</scope>
    <source>
        <strain evidence="20">ATCC 34329</strain>
    </source>
</reference>
<dbReference type="FunFam" id="2.60.120.200:FF:000159">
    <property type="entry name" value="Glycosidase"/>
    <property type="match status" value="1"/>
</dbReference>
<dbReference type="CDD" id="cd02183">
    <property type="entry name" value="GH16_fungal_CRH1_transglycosylase"/>
    <property type="match status" value="1"/>
</dbReference>
<feature type="compositionally biased region" description="Low complexity" evidence="17">
    <location>
        <begin position="383"/>
        <end position="392"/>
    </location>
</feature>
<evidence type="ECO:0000256" key="6">
    <source>
        <dbReference type="ARBA" id="ARBA00022729"/>
    </source>
</evidence>
<evidence type="ECO:0000256" key="18">
    <source>
        <dbReference type="SAM" id="SignalP"/>
    </source>
</evidence>
<evidence type="ECO:0000256" key="17">
    <source>
        <dbReference type="SAM" id="MobiDB-lite"/>
    </source>
</evidence>
<dbReference type="Gene3D" id="2.60.120.200">
    <property type="match status" value="1"/>
</dbReference>
<sequence>MLSRFLLPVGVALLGANLAVADQESCDLDNKCPEDTPCCSQYGQCGVGAYCLGGCDPRMSFSIESCAPIPVCESRTFSMDSLDGIVDVSEYLGDASKADFVSQGEPIAYNDNVLLTMPPRSVGTVLATTVNIWYGTIKAKLKTSRGAGVVTAFILLSDVKDEIDYEFVGTELETAQTNYYFQGVTDYGNSQNISLSDTFSNWHEYEIRWTPDKITWLVDGQEGRTKKRSETWDDENQRWNYPQTPSRLQISIWPGGADTNKEGTIEWAGGPIDWENHPDMENPGYYYATFGEISIECYDADSAPGTNKGVSYWFDDIAATNDTVVDGDKDTILGSFLATGLDMDKGKSDDDSSDDDDVATIPGGSSSGTGSTSGATSDEDSNSSDSSSSDDSSGGGGGDSSNSGSSGSSDSSSDSSCDTGSFSQDCNGGADSGAAPERVMGASALAGIVALGALLIL</sequence>
<keyword evidence="9" id="KW-0325">Glycoprotein</keyword>
<evidence type="ECO:0000256" key="11">
    <source>
        <dbReference type="ARBA" id="ARBA00023295"/>
    </source>
</evidence>
<protein>
    <recommendedName>
        <fullName evidence="15">Crh-like protein</fullName>
        <ecNumber evidence="15">3.2.-.-</ecNumber>
    </recommendedName>
</protein>
<comment type="subcellular location">
    <subcellularLocation>
        <location evidence="2">Membrane</location>
        <topology evidence="2">Lipid-anchor</topology>
        <topology evidence="2">GPI-anchor</topology>
    </subcellularLocation>
</comment>
<keyword evidence="8 15" id="KW-0472">Membrane</keyword>
<dbReference type="InterPro" id="IPR013320">
    <property type="entry name" value="ConA-like_dom_sf"/>
</dbReference>
<dbReference type="GO" id="GO:0016757">
    <property type="term" value="F:glycosyltransferase activity"/>
    <property type="evidence" value="ECO:0007669"/>
    <property type="project" value="UniProtKB-KW"/>
</dbReference>
<evidence type="ECO:0000256" key="10">
    <source>
        <dbReference type="ARBA" id="ARBA00023288"/>
    </source>
</evidence>
<evidence type="ECO:0000313" key="21">
    <source>
        <dbReference type="Proteomes" id="UP001201980"/>
    </source>
</evidence>
<evidence type="ECO:0000256" key="15">
    <source>
        <dbReference type="PIRNR" id="PIRNR037299"/>
    </source>
</evidence>
<dbReference type="PIRSF" id="PIRSF037299">
    <property type="entry name" value="Glycosidase_CRH1_prd"/>
    <property type="match status" value="1"/>
</dbReference>
<name>A0AAD5WQS5_9PEZI</name>
<dbReference type="GO" id="GO:0098552">
    <property type="term" value="C:side of membrane"/>
    <property type="evidence" value="ECO:0007669"/>
    <property type="project" value="UniProtKB-KW"/>
</dbReference>
<dbReference type="InterPro" id="IPR000757">
    <property type="entry name" value="Beta-glucanase-like"/>
</dbReference>